<sequence>MERQHSNSSKPNMNNNNKECGIKAREFNEILVMTPEETKLENPNEKMYKIRVERSPWVEKYLKHLKFPLITKEIDLKTVGKSISQDTCLTVSNDGIHFSGSDISASNHQVNINEKVSQFLDWNDSISKRKNECDEILPDESLSRLSSGLDENNHDSRDINDNIPWSNSNHVYWDEDVKYYRYPLESSLSTIDIRSDHSKIDDIPRIRSQPCLLDNYFTESNSTSKKQKNTLDTFWKEIGEIENSFGYSSDSDTKDKFKKNVNDCPSYNKYNLNKLKNINEKQSNIKQEKNNLKWYKKDSSQNQFKNDHTLKTSNVEPHLNIENHSISKCPICDCPDSISKRQCIGDLRPSTENGKLAKSVNQITHRTISDRSIIPNHQIQKINNYLEKSKNDSQTLCEQCRNCCHSNKKKLVSDKTENVLLAKRNKKLRELLGLKPEEKNVLVMLKL</sequence>
<evidence type="ECO:0000256" key="1">
    <source>
        <dbReference type="SAM" id="MobiDB-lite"/>
    </source>
</evidence>
<dbReference type="EMBL" id="CARXXK010000005">
    <property type="protein sequence ID" value="CAI6369129.1"/>
    <property type="molecule type" value="Genomic_DNA"/>
</dbReference>
<dbReference type="AlphaFoldDB" id="A0AAV0XN87"/>
<organism evidence="2 3">
    <name type="scientific">Macrosiphum euphorbiae</name>
    <name type="common">potato aphid</name>
    <dbReference type="NCBI Taxonomy" id="13131"/>
    <lineage>
        <taxon>Eukaryota</taxon>
        <taxon>Metazoa</taxon>
        <taxon>Ecdysozoa</taxon>
        <taxon>Arthropoda</taxon>
        <taxon>Hexapoda</taxon>
        <taxon>Insecta</taxon>
        <taxon>Pterygota</taxon>
        <taxon>Neoptera</taxon>
        <taxon>Paraneoptera</taxon>
        <taxon>Hemiptera</taxon>
        <taxon>Sternorrhyncha</taxon>
        <taxon>Aphidomorpha</taxon>
        <taxon>Aphidoidea</taxon>
        <taxon>Aphididae</taxon>
        <taxon>Macrosiphini</taxon>
        <taxon>Macrosiphum</taxon>
    </lineage>
</organism>
<reference evidence="2 3" key="1">
    <citation type="submission" date="2023-01" db="EMBL/GenBank/DDBJ databases">
        <authorList>
            <person name="Whitehead M."/>
        </authorList>
    </citation>
    <scope>NUCLEOTIDE SEQUENCE [LARGE SCALE GENOMIC DNA]</scope>
</reference>
<feature type="region of interest" description="Disordered" evidence="1">
    <location>
        <begin position="1"/>
        <end position="20"/>
    </location>
</feature>
<dbReference type="Proteomes" id="UP001160148">
    <property type="component" value="Unassembled WGS sequence"/>
</dbReference>
<gene>
    <name evidence="2" type="ORF">MEUPH1_LOCUS23405</name>
</gene>
<comment type="caution">
    <text evidence="2">The sequence shown here is derived from an EMBL/GenBank/DDBJ whole genome shotgun (WGS) entry which is preliminary data.</text>
</comment>
<evidence type="ECO:0000313" key="2">
    <source>
        <dbReference type="EMBL" id="CAI6369129.1"/>
    </source>
</evidence>
<evidence type="ECO:0000313" key="3">
    <source>
        <dbReference type="Proteomes" id="UP001160148"/>
    </source>
</evidence>
<proteinExistence type="predicted"/>
<name>A0AAV0XN87_9HEMI</name>
<accession>A0AAV0XN87</accession>
<feature type="compositionally biased region" description="Low complexity" evidence="1">
    <location>
        <begin position="1"/>
        <end position="18"/>
    </location>
</feature>
<protein>
    <submittedName>
        <fullName evidence="2">Uncharacterized protein</fullName>
    </submittedName>
</protein>
<keyword evidence="3" id="KW-1185">Reference proteome</keyword>